<evidence type="ECO:0000313" key="3">
    <source>
        <dbReference type="Proteomes" id="UP000544110"/>
    </source>
</evidence>
<keyword evidence="1" id="KW-0732">Signal</keyword>
<evidence type="ECO:0000313" key="2">
    <source>
        <dbReference type="EMBL" id="NYG55854.1"/>
    </source>
</evidence>
<protein>
    <submittedName>
        <fullName evidence="2">Uncharacterized protein</fullName>
    </submittedName>
</protein>
<name>A0A7Y9RXF5_9ACTN</name>
<feature type="signal peptide" evidence="1">
    <location>
        <begin position="1"/>
        <end position="25"/>
    </location>
</feature>
<organism evidence="2 3">
    <name type="scientific">Nocardioides perillae</name>
    <dbReference type="NCBI Taxonomy" id="1119534"/>
    <lineage>
        <taxon>Bacteria</taxon>
        <taxon>Bacillati</taxon>
        <taxon>Actinomycetota</taxon>
        <taxon>Actinomycetes</taxon>
        <taxon>Propionibacteriales</taxon>
        <taxon>Nocardioidaceae</taxon>
        <taxon>Nocardioides</taxon>
    </lineage>
</organism>
<dbReference type="EMBL" id="JACCAC010000001">
    <property type="protein sequence ID" value="NYG55854.1"/>
    <property type="molecule type" value="Genomic_DNA"/>
</dbReference>
<proteinExistence type="predicted"/>
<evidence type="ECO:0000256" key="1">
    <source>
        <dbReference type="SAM" id="SignalP"/>
    </source>
</evidence>
<feature type="chain" id="PRO_5031066381" evidence="1">
    <location>
        <begin position="26"/>
        <end position="89"/>
    </location>
</feature>
<reference evidence="2 3" key="1">
    <citation type="submission" date="2020-07" db="EMBL/GenBank/DDBJ databases">
        <title>Sequencing the genomes of 1000 actinobacteria strains.</title>
        <authorList>
            <person name="Klenk H.-P."/>
        </authorList>
    </citation>
    <scope>NUCLEOTIDE SEQUENCE [LARGE SCALE GENOMIC DNA]</scope>
    <source>
        <strain evidence="2 3">DSM 24552</strain>
    </source>
</reference>
<dbReference type="AlphaFoldDB" id="A0A7Y9RXF5"/>
<comment type="caution">
    <text evidence="2">The sequence shown here is derived from an EMBL/GenBank/DDBJ whole genome shotgun (WGS) entry which is preliminary data.</text>
</comment>
<dbReference type="RefSeq" id="WP_179518228.1">
    <property type="nucleotide sequence ID" value="NZ_JACCAC010000001.1"/>
</dbReference>
<accession>A0A7Y9RXF5</accession>
<keyword evidence="3" id="KW-1185">Reference proteome</keyword>
<gene>
    <name evidence="2" type="ORF">BJ989_002158</name>
</gene>
<sequence length="89" mass="9551">MPTRLGLVVSLGLVLSTAASVSAHAAAEDDVTKRAGTCNRDVSSWRLRVVDDGGVLEVAARIDGGRPDERFDWELRHDGERSFSGARDA</sequence>
<dbReference type="Proteomes" id="UP000544110">
    <property type="component" value="Unassembled WGS sequence"/>
</dbReference>